<dbReference type="GO" id="GO:0046872">
    <property type="term" value="F:metal ion binding"/>
    <property type="evidence" value="ECO:0007669"/>
    <property type="project" value="UniProtKB-KW"/>
</dbReference>
<dbReference type="GO" id="GO:0020037">
    <property type="term" value="F:heme binding"/>
    <property type="evidence" value="ECO:0007669"/>
    <property type="project" value="InterPro"/>
</dbReference>
<reference evidence="6 7" key="1">
    <citation type="submission" date="2019-03" db="EMBL/GenBank/DDBJ databases">
        <title>Genomic Encyclopedia of Type Strains, Phase IV (KMG-IV): sequencing the most valuable type-strain genomes for metagenomic binning, comparative biology and taxonomic classification.</title>
        <authorList>
            <person name="Goeker M."/>
        </authorList>
    </citation>
    <scope>NUCLEOTIDE SEQUENCE [LARGE SCALE GENOMIC DNA]</scope>
    <source>
        <strain evidence="6 7">DSM 102969</strain>
    </source>
</reference>
<dbReference type="OrthoDB" id="9811281at2"/>
<dbReference type="InterPro" id="IPR051459">
    <property type="entry name" value="Cytochrome_c-type_DH"/>
</dbReference>
<name>A0A4R6RN84_9HYPH</name>
<dbReference type="PANTHER" id="PTHR35008">
    <property type="entry name" value="BLL4482 PROTEIN-RELATED"/>
    <property type="match status" value="1"/>
</dbReference>
<evidence type="ECO:0000256" key="4">
    <source>
        <dbReference type="PROSITE-ProRule" id="PRU00433"/>
    </source>
</evidence>
<keyword evidence="1 4" id="KW-0349">Heme</keyword>
<dbReference type="Proteomes" id="UP000294547">
    <property type="component" value="Unassembled WGS sequence"/>
</dbReference>
<organism evidence="6 7">
    <name type="scientific">Oharaeibacter diazotrophicus</name>
    <dbReference type="NCBI Taxonomy" id="1920512"/>
    <lineage>
        <taxon>Bacteria</taxon>
        <taxon>Pseudomonadati</taxon>
        <taxon>Pseudomonadota</taxon>
        <taxon>Alphaproteobacteria</taxon>
        <taxon>Hyphomicrobiales</taxon>
        <taxon>Pleomorphomonadaceae</taxon>
        <taxon>Oharaeibacter</taxon>
    </lineage>
</organism>
<evidence type="ECO:0000256" key="1">
    <source>
        <dbReference type="ARBA" id="ARBA00022617"/>
    </source>
</evidence>
<dbReference type="PROSITE" id="PS51007">
    <property type="entry name" value="CYTC"/>
    <property type="match status" value="2"/>
</dbReference>
<keyword evidence="7" id="KW-1185">Reference proteome</keyword>
<feature type="domain" description="Cytochrome c" evidence="5">
    <location>
        <begin position="190"/>
        <end position="299"/>
    </location>
</feature>
<dbReference type="InterPro" id="IPR036909">
    <property type="entry name" value="Cyt_c-like_dom_sf"/>
</dbReference>
<protein>
    <submittedName>
        <fullName evidence="6">Mono/diheme cytochrome c family protein</fullName>
    </submittedName>
</protein>
<proteinExistence type="predicted"/>
<evidence type="ECO:0000313" key="6">
    <source>
        <dbReference type="EMBL" id="TDP87517.1"/>
    </source>
</evidence>
<evidence type="ECO:0000256" key="2">
    <source>
        <dbReference type="ARBA" id="ARBA00022723"/>
    </source>
</evidence>
<evidence type="ECO:0000313" key="7">
    <source>
        <dbReference type="Proteomes" id="UP000294547"/>
    </source>
</evidence>
<evidence type="ECO:0000259" key="5">
    <source>
        <dbReference type="PROSITE" id="PS51007"/>
    </source>
</evidence>
<dbReference type="SUPFAM" id="SSF46626">
    <property type="entry name" value="Cytochrome c"/>
    <property type="match status" value="2"/>
</dbReference>
<dbReference type="GO" id="GO:0009055">
    <property type="term" value="F:electron transfer activity"/>
    <property type="evidence" value="ECO:0007669"/>
    <property type="project" value="InterPro"/>
</dbReference>
<dbReference type="PANTHER" id="PTHR35008:SF8">
    <property type="entry name" value="ALCOHOL DEHYDROGENASE CYTOCHROME C SUBUNIT"/>
    <property type="match status" value="1"/>
</dbReference>
<comment type="caution">
    <text evidence="6">The sequence shown here is derived from an EMBL/GenBank/DDBJ whole genome shotgun (WGS) entry which is preliminary data.</text>
</comment>
<dbReference type="AlphaFoldDB" id="A0A4R6RN84"/>
<gene>
    <name evidence="6" type="ORF">EDD54_1413</name>
</gene>
<dbReference type="EMBL" id="SNXY01000006">
    <property type="protein sequence ID" value="TDP87517.1"/>
    <property type="molecule type" value="Genomic_DNA"/>
</dbReference>
<sequence length="310" mass="32324">MLKKLLATAAVLAVAGGAGFWVLTMPRTVAAGDLPQHVADLANGERMFNAGGCAGCHAAPGAKGEERLKLGGGLVLATPFGKFHVPNISPDEATGIGGWSTAAFVGAMKNGVDDEGEHLYPAFPYASYTHMRTEDLIDLDGYLRSLPKVANAVPDHELGFPFNVRRGLGLWKLLYLDPAPVVALPADASDAVKRGQYLVEGPGHCGECHTSRSPAGGLDRSKWLAGAPNPEGKGVIPNITGGEGGIADWSEDDIVNALSTGFKPDYDSFGGSMVEVQENISKLPPEDIAAIAAYLKAVPKLPAAAKKDES</sequence>
<dbReference type="Gene3D" id="1.10.760.10">
    <property type="entry name" value="Cytochrome c-like domain"/>
    <property type="match status" value="2"/>
</dbReference>
<keyword evidence="3 4" id="KW-0408">Iron</keyword>
<dbReference type="RefSeq" id="WP_126535369.1">
    <property type="nucleotide sequence ID" value="NZ_BSPM01000008.1"/>
</dbReference>
<dbReference type="Pfam" id="PF00034">
    <property type="entry name" value="Cytochrom_C"/>
    <property type="match status" value="1"/>
</dbReference>
<accession>A0A4R6RN84</accession>
<evidence type="ECO:0000256" key="3">
    <source>
        <dbReference type="ARBA" id="ARBA00023004"/>
    </source>
</evidence>
<feature type="domain" description="Cytochrome c" evidence="5">
    <location>
        <begin position="39"/>
        <end position="147"/>
    </location>
</feature>
<keyword evidence="2 4" id="KW-0479">Metal-binding</keyword>
<dbReference type="InterPro" id="IPR009056">
    <property type="entry name" value="Cyt_c-like_dom"/>
</dbReference>